<gene>
    <name evidence="12" type="ORF">SAE01_16610</name>
</gene>
<dbReference type="InterPro" id="IPR002637">
    <property type="entry name" value="RdgB/HAM1"/>
</dbReference>
<organism evidence="12 13">
    <name type="scientific">Segetibacter aerophilus</name>
    <dbReference type="NCBI Taxonomy" id="670293"/>
    <lineage>
        <taxon>Bacteria</taxon>
        <taxon>Pseudomonadati</taxon>
        <taxon>Bacteroidota</taxon>
        <taxon>Chitinophagia</taxon>
        <taxon>Chitinophagales</taxon>
        <taxon>Chitinophagaceae</taxon>
        <taxon>Segetibacter</taxon>
    </lineage>
</organism>
<keyword evidence="7 10" id="KW-0546">Nucleotide metabolism</keyword>
<dbReference type="GO" id="GO:0009146">
    <property type="term" value="P:purine nucleoside triphosphate catabolic process"/>
    <property type="evidence" value="ECO:0007669"/>
    <property type="project" value="UniProtKB-UniRule"/>
</dbReference>
<comment type="similarity">
    <text evidence="1 10 11">Belongs to the HAM1 NTPase family.</text>
</comment>
<dbReference type="Pfam" id="PF01725">
    <property type="entry name" value="Ham1p_like"/>
    <property type="match status" value="1"/>
</dbReference>
<comment type="catalytic activity">
    <reaction evidence="8 10">
        <text>dITP + H2O = dIMP + diphosphate + H(+)</text>
        <dbReference type="Rhea" id="RHEA:28342"/>
        <dbReference type="ChEBI" id="CHEBI:15377"/>
        <dbReference type="ChEBI" id="CHEBI:15378"/>
        <dbReference type="ChEBI" id="CHEBI:33019"/>
        <dbReference type="ChEBI" id="CHEBI:61194"/>
        <dbReference type="ChEBI" id="CHEBI:61382"/>
        <dbReference type="EC" id="3.6.1.66"/>
    </reaction>
</comment>
<dbReference type="CDD" id="cd00515">
    <property type="entry name" value="HAM1"/>
    <property type="match status" value="1"/>
</dbReference>
<evidence type="ECO:0000256" key="2">
    <source>
        <dbReference type="ARBA" id="ARBA00011738"/>
    </source>
</evidence>
<evidence type="ECO:0000313" key="13">
    <source>
        <dbReference type="Proteomes" id="UP000321513"/>
    </source>
</evidence>
<keyword evidence="4 10" id="KW-0547">Nucleotide-binding</keyword>
<reference evidence="12 13" key="1">
    <citation type="submission" date="2019-07" db="EMBL/GenBank/DDBJ databases">
        <title>Whole genome shotgun sequence of Segetibacter aerophilus NBRC 106135.</title>
        <authorList>
            <person name="Hosoyama A."/>
            <person name="Uohara A."/>
            <person name="Ohji S."/>
            <person name="Ichikawa N."/>
        </authorList>
    </citation>
    <scope>NUCLEOTIDE SEQUENCE [LARGE SCALE GENOMIC DNA]</scope>
    <source>
        <strain evidence="12 13">NBRC 106135</strain>
    </source>
</reference>
<feature type="active site" description="Proton acceptor" evidence="10">
    <location>
        <position position="69"/>
    </location>
</feature>
<comment type="catalytic activity">
    <reaction evidence="10">
        <text>ITP + H2O = IMP + diphosphate + H(+)</text>
        <dbReference type="Rhea" id="RHEA:29399"/>
        <dbReference type="ChEBI" id="CHEBI:15377"/>
        <dbReference type="ChEBI" id="CHEBI:15378"/>
        <dbReference type="ChEBI" id="CHEBI:33019"/>
        <dbReference type="ChEBI" id="CHEBI:58053"/>
        <dbReference type="ChEBI" id="CHEBI:61402"/>
        <dbReference type="EC" id="3.6.1.66"/>
    </reaction>
</comment>
<comment type="caution">
    <text evidence="12">The sequence shown here is derived from an EMBL/GenBank/DDBJ whole genome shotgun (WGS) entry which is preliminary data.</text>
</comment>
<keyword evidence="5 10" id="KW-0378">Hydrolase</keyword>
<keyword evidence="13" id="KW-1185">Reference proteome</keyword>
<evidence type="ECO:0000256" key="1">
    <source>
        <dbReference type="ARBA" id="ARBA00008023"/>
    </source>
</evidence>
<keyword evidence="3 10" id="KW-0479">Metal-binding</keyword>
<feature type="binding site" evidence="10">
    <location>
        <position position="70"/>
    </location>
    <ligand>
        <name>substrate</name>
    </ligand>
</feature>
<evidence type="ECO:0000256" key="6">
    <source>
        <dbReference type="ARBA" id="ARBA00022842"/>
    </source>
</evidence>
<feature type="binding site" evidence="10">
    <location>
        <begin position="8"/>
        <end position="13"/>
    </location>
    <ligand>
        <name>substrate</name>
    </ligand>
</feature>
<dbReference type="InterPro" id="IPR029001">
    <property type="entry name" value="ITPase-like_fam"/>
</dbReference>
<dbReference type="RefSeq" id="WP_147203293.1">
    <property type="nucleotide sequence ID" value="NZ_BJYT01000005.1"/>
</dbReference>
<dbReference type="GO" id="GO:0005829">
    <property type="term" value="C:cytosol"/>
    <property type="evidence" value="ECO:0007669"/>
    <property type="project" value="TreeGrafter"/>
</dbReference>
<accession>A0A512BBA9</accession>
<dbReference type="AlphaFoldDB" id="A0A512BBA9"/>
<dbReference type="GO" id="GO:0046872">
    <property type="term" value="F:metal ion binding"/>
    <property type="evidence" value="ECO:0007669"/>
    <property type="project" value="UniProtKB-KW"/>
</dbReference>
<comment type="cofactor">
    <cofactor evidence="10">
        <name>Mg(2+)</name>
        <dbReference type="ChEBI" id="CHEBI:18420"/>
    </cofactor>
    <text evidence="10">Binds 1 Mg(2+) ion per subunit.</text>
</comment>
<comment type="catalytic activity">
    <reaction evidence="9 10">
        <text>XTP + H2O = XMP + diphosphate + H(+)</text>
        <dbReference type="Rhea" id="RHEA:28610"/>
        <dbReference type="ChEBI" id="CHEBI:15377"/>
        <dbReference type="ChEBI" id="CHEBI:15378"/>
        <dbReference type="ChEBI" id="CHEBI:33019"/>
        <dbReference type="ChEBI" id="CHEBI:57464"/>
        <dbReference type="ChEBI" id="CHEBI:61314"/>
        <dbReference type="EC" id="3.6.1.66"/>
    </reaction>
</comment>
<dbReference type="EMBL" id="BJYT01000005">
    <property type="protein sequence ID" value="GEO09165.1"/>
    <property type="molecule type" value="Genomic_DNA"/>
</dbReference>
<protein>
    <recommendedName>
        <fullName evidence="10">dITP/XTP pyrophosphatase</fullName>
        <ecNumber evidence="10">3.6.1.66</ecNumber>
    </recommendedName>
    <alternativeName>
        <fullName evidence="10">Non-canonical purine NTP pyrophosphatase</fullName>
    </alternativeName>
    <alternativeName>
        <fullName evidence="10">Non-standard purine NTP pyrophosphatase</fullName>
    </alternativeName>
    <alternativeName>
        <fullName evidence="10">Nucleoside-triphosphate diphosphatase</fullName>
    </alternativeName>
    <alternativeName>
        <fullName evidence="10">Nucleoside-triphosphate pyrophosphatase</fullName>
        <shortName evidence="10">NTPase</shortName>
    </alternativeName>
</protein>
<dbReference type="GO" id="GO:0035870">
    <property type="term" value="F:dITP diphosphatase activity"/>
    <property type="evidence" value="ECO:0007669"/>
    <property type="project" value="UniProtKB-UniRule"/>
</dbReference>
<dbReference type="GO" id="GO:0036220">
    <property type="term" value="F:ITP diphosphatase activity"/>
    <property type="evidence" value="ECO:0007669"/>
    <property type="project" value="UniProtKB-UniRule"/>
</dbReference>
<comment type="function">
    <text evidence="10">Pyrophosphatase that catalyzes the hydrolysis of nucleoside triphosphates to their monophosphate derivatives, with a high preference for the non-canonical purine nucleotides XTP (xanthosine triphosphate), dITP (deoxyinosine triphosphate) and ITP. Seems to function as a house-cleaning enzyme that removes non-canonical purine nucleotides from the nucleotide pool, thus preventing their incorporation into DNA/RNA and avoiding chromosomal lesions.</text>
</comment>
<dbReference type="HAMAP" id="MF_01405">
    <property type="entry name" value="Non_canon_purine_NTPase"/>
    <property type="match status" value="1"/>
</dbReference>
<feature type="binding site" evidence="10">
    <location>
        <position position="69"/>
    </location>
    <ligand>
        <name>Mg(2+)</name>
        <dbReference type="ChEBI" id="CHEBI:18420"/>
    </ligand>
</feature>
<evidence type="ECO:0000256" key="5">
    <source>
        <dbReference type="ARBA" id="ARBA00022801"/>
    </source>
</evidence>
<dbReference type="NCBIfam" id="TIGR00042">
    <property type="entry name" value="RdgB/HAM1 family non-canonical purine NTP pyrophosphatase"/>
    <property type="match status" value="1"/>
</dbReference>
<dbReference type="GO" id="GO:0000166">
    <property type="term" value="F:nucleotide binding"/>
    <property type="evidence" value="ECO:0007669"/>
    <property type="project" value="UniProtKB-KW"/>
</dbReference>
<evidence type="ECO:0000256" key="9">
    <source>
        <dbReference type="ARBA" id="ARBA00052017"/>
    </source>
</evidence>
<dbReference type="FunFam" id="3.90.950.10:FF:000001">
    <property type="entry name" value="dITP/XTP pyrophosphatase"/>
    <property type="match status" value="1"/>
</dbReference>
<dbReference type="EC" id="3.6.1.66" evidence="10"/>
<feature type="binding site" evidence="10">
    <location>
        <position position="172"/>
    </location>
    <ligand>
        <name>substrate</name>
    </ligand>
</feature>
<dbReference type="Gene3D" id="3.90.950.10">
    <property type="match status" value="1"/>
</dbReference>
<dbReference type="SUPFAM" id="SSF52972">
    <property type="entry name" value="ITPase-like"/>
    <property type="match status" value="1"/>
</dbReference>
<sequence length="198" mass="21814">MEDLIFATNNKNKVEEIKSLVGSRFKVISLKDAGIEIDIPEPFDTLEENAAEKSKAIHALTSKNCFSEDTGLEVDALNGEPGVKSARYAGEGKSADDNIEKLLNALIDVQNRKAQFRTVISLIINGSEHFFEGVCEGVITEVKKGNMGFGYDSIFVPNGADKTFAEMQLEEKNKFSHRKKATEKMASFLSRIGKNSCN</sequence>
<proteinExistence type="inferred from homology"/>
<evidence type="ECO:0000256" key="11">
    <source>
        <dbReference type="RuleBase" id="RU003781"/>
    </source>
</evidence>
<dbReference type="OrthoDB" id="9807456at2"/>
<dbReference type="PANTHER" id="PTHR11067:SF9">
    <property type="entry name" value="INOSINE TRIPHOSPHATE PYROPHOSPHATASE"/>
    <property type="match status" value="1"/>
</dbReference>
<evidence type="ECO:0000256" key="4">
    <source>
        <dbReference type="ARBA" id="ARBA00022741"/>
    </source>
</evidence>
<evidence type="ECO:0000256" key="3">
    <source>
        <dbReference type="ARBA" id="ARBA00022723"/>
    </source>
</evidence>
<evidence type="ECO:0000313" key="12">
    <source>
        <dbReference type="EMBL" id="GEO09165.1"/>
    </source>
</evidence>
<dbReference type="GO" id="GO:0009117">
    <property type="term" value="P:nucleotide metabolic process"/>
    <property type="evidence" value="ECO:0007669"/>
    <property type="project" value="UniProtKB-KW"/>
</dbReference>
<comment type="caution">
    <text evidence="10">Lacks conserved residue(s) required for the propagation of feature annotation.</text>
</comment>
<keyword evidence="6 10" id="KW-0460">Magnesium</keyword>
<evidence type="ECO:0000256" key="7">
    <source>
        <dbReference type="ARBA" id="ARBA00023080"/>
    </source>
</evidence>
<dbReference type="GO" id="GO:0036222">
    <property type="term" value="F:XTP diphosphatase activity"/>
    <property type="evidence" value="ECO:0007669"/>
    <property type="project" value="UniProtKB-UniRule"/>
</dbReference>
<dbReference type="PANTHER" id="PTHR11067">
    <property type="entry name" value="INOSINE TRIPHOSPHATE PYROPHOSPHATASE/HAM1 PROTEIN"/>
    <property type="match status" value="1"/>
</dbReference>
<feature type="binding site" evidence="10">
    <location>
        <begin position="149"/>
        <end position="152"/>
    </location>
    <ligand>
        <name>substrate</name>
    </ligand>
</feature>
<dbReference type="InterPro" id="IPR020922">
    <property type="entry name" value="dITP/XTP_pyrophosphatase"/>
</dbReference>
<evidence type="ECO:0000256" key="10">
    <source>
        <dbReference type="HAMAP-Rule" id="MF_01405"/>
    </source>
</evidence>
<comment type="subunit">
    <text evidence="2 10">Homodimer.</text>
</comment>
<dbReference type="Proteomes" id="UP000321513">
    <property type="component" value="Unassembled WGS sequence"/>
</dbReference>
<name>A0A512BBA9_9BACT</name>
<dbReference type="GO" id="GO:0017111">
    <property type="term" value="F:ribonucleoside triphosphate phosphatase activity"/>
    <property type="evidence" value="ECO:0007669"/>
    <property type="project" value="InterPro"/>
</dbReference>
<feature type="binding site" evidence="10">
    <location>
        <begin position="177"/>
        <end position="178"/>
    </location>
    <ligand>
        <name>substrate</name>
    </ligand>
</feature>
<evidence type="ECO:0000256" key="8">
    <source>
        <dbReference type="ARBA" id="ARBA00051875"/>
    </source>
</evidence>